<keyword evidence="3" id="KW-0732">Signal</keyword>
<name>H3BWB2_TETNG</name>
<reference evidence="11" key="3">
    <citation type="submission" date="2025-09" db="UniProtKB">
        <authorList>
            <consortium name="Ensembl"/>
        </authorList>
    </citation>
    <scope>IDENTIFICATION</scope>
</reference>
<dbReference type="OMA" id="FIPCNVS"/>
<dbReference type="STRING" id="99883.ENSTNIP00000000274"/>
<sequence length="624" mass="68032">FPPKLLIVFIDCSPVLQFVKCRDVTVPVPLYRVAGFPVSLPCSVSGYEGPRTQDFEWFLYRDDSLGRQMGVVSTRDEGFPYAPFQLRVRTGEVRVERDSGDKVRLLVQRLRSEDQGRYECYTPSTDSTYQGNYSASLDSPVIADTLQISYSRSLTSQPVPEGAELTLTCSAGIQSEQLTHLSIMFGKRGGREEVSTVREIISIDKTLAVVPGRAYRKRYDGGEITLEKRNGEAGLGVYVMRMKAVQPDDAGSYFCEASQWIRDPDRSWQKIAQRTMEIGNLTVRQLGEERRVRKSSPSGEVTLQVGSPLLLTCEVQGLPPEVGSGLLVQWMRRGSVSSDGVEVEVARMNPDGVVTWGDDLSRSVGGSMEKVSAGKYSLKLFSAQPLDSGVYRCVVSVYAGRRDPGPSAPATLTQRSEGVIVNLKSKDVVVSARAELPRGPLLKRGSTITLICNTTVTTTGPVQVQVQWLRWPLPVTKTREGPGPGATAESPTNTKPTVVATLMYDGVAKIASNGSGGGSEVSVDRLSALSYRLRVHAAAVDDQGLYACHAEAWGQDPHGGWYNTGARAESPRVTVYLYARVADLLLFPLVIGVSSALFVGIVIIAAVTCCFMKRLARQRAQNSK</sequence>
<dbReference type="InterPro" id="IPR007110">
    <property type="entry name" value="Ig-like_dom"/>
</dbReference>
<evidence type="ECO:0000313" key="11">
    <source>
        <dbReference type="Ensembl" id="ENSTNIP00000000274.1"/>
    </source>
</evidence>
<evidence type="ECO:0000256" key="9">
    <source>
        <dbReference type="SAM" id="Phobius"/>
    </source>
</evidence>
<organism evidence="11 12">
    <name type="scientific">Tetraodon nigroviridis</name>
    <name type="common">Spotted green pufferfish</name>
    <name type="synonym">Chelonodon nigroviridis</name>
    <dbReference type="NCBI Taxonomy" id="99883"/>
    <lineage>
        <taxon>Eukaryota</taxon>
        <taxon>Metazoa</taxon>
        <taxon>Chordata</taxon>
        <taxon>Craniata</taxon>
        <taxon>Vertebrata</taxon>
        <taxon>Euteleostomi</taxon>
        <taxon>Actinopterygii</taxon>
        <taxon>Neopterygii</taxon>
        <taxon>Teleostei</taxon>
        <taxon>Neoteleostei</taxon>
        <taxon>Acanthomorphata</taxon>
        <taxon>Eupercaria</taxon>
        <taxon>Tetraodontiformes</taxon>
        <taxon>Tetradontoidea</taxon>
        <taxon>Tetraodontidae</taxon>
        <taxon>Tetraodon</taxon>
    </lineage>
</organism>
<keyword evidence="5 9" id="KW-1133">Transmembrane helix</keyword>
<dbReference type="PANTHER" id="PTHR12207">
    <property type="entry name" value="V-SET AND TRANSMEMBRANE DOMAIN-CONTAINING PROTEIN"/>
    <property type="match status" value="1"/>
</dbReference>
<dbReference type="Gene3D" id="2.60.40.10">
    <property type="entry name" value="Immunoglobulins"/>
    <property type="match status" value="4"/>
</dbReference>
<dbReference type="InterPro" id="IPR036179">
    <property type="entry name" value="Ig-like_dom_sf"/>
</dbReference>
<dbReference type="InParanoid" id="H3BWB2"/>
<dbReference type="PANTHER" id="PTHR12207:SF33">
    <property type="entry name" value="IMMUNOGLOBULIN SUPERFAMILY MEMBER 8 PRECURSOR"/>
    <property type="match status" value="1"/>
</dbReference>
<keyword evidence="4" id="KW-0677">Repeat</keyword>
<evidence type="ECO:0000256" key="1">
    <source>
        <dbReference type="ARBA" id="ARBA00004167"/>
    </source>
</evidence>
<dbReference type="InterPro" id="IPR013783">
    <property type="entry name" value="Ig-like_fold"/>
</dbReference>
<keyword evidence="6 9" id="KW-0472">Membrane</keyword>
<reference evidence="11" key="2">
    <citation type="submission" date="2025-08" db="UniProtKB">
        <authorList>
            <consortium name="Ensembl"/>
        </authorList>
    </citation>
    <scope>IDENTIFICATION</scope>
</reference>
<dbReference type="SMART" id="SM00409">
    <property type="entry name" value="IG"/>
    <property type="match status" value="4"/>
</dbReference>
<keyword evidence="8" id="KW-0393">Immunoglobulin domain</keyword>
<evidence type="ECO:0000313" key="12">
    <source>
        <dbReference type="Proteomes" id="UP000007303"/>
    </source>
</evidence>
<evidence type="ECO:0000256" key="4">
    <source>
        <dbReference type="ARBA" id="ARBA00022737"/>
    </source>
</evidence>
<dbReference type="GeneTree" id="ENSGT00940000161314"/>
<dbReference type="InterPro" id="IPR013106">
    <property type="entry name" value="Ig_V-set"/>
</dbReference>
<proteinExistence type="predicted"/>
<dbReference type="InterPro" id="IPR003599">
    <property type="entry name" value="Ig_sub"/>
</dbReference>
<comment type="subcellular location">
    <subcellularLocation>
        <location evidence="1">Membrane</location>
        <topology evidence="1">Single-pass membrane protein</topology>
    </subcellularLocation>
</comment>
<keyword evidence="7" id="KW-1015">Disulfide bond</keyword>
<feature type="domain" description="Ig-like" evidence="10">
    <location>
        <begin position="290"/>
        <end position="413"/>
    </location>
</feature>
<dbReference type="GO" id="GO:0016020">
    <property type="term" value="C:membrane"/>
    <property type="evidence" value="ECO:0007669"/>
    <property type="project" value="UniProtKB-SubCell"/>
</dbReference>
<dbReference type="Proteomes" id="UP000007303">
    <property type="component" value="Unassembled WGS sequence"/>
</dbReference>
<dbReference type="SMART" id="SM00408">
    <property type="entry name" value="IGc2"/>
    <property type="match status" value="3"/>
</dbReference>
<accession>H3BWB2</accession>
<dbReference type="HOGENOM" id="CLU_005187_2_0_1"/>
<evidence type="ECO:0000256" key="6">
    <source>
        <dbReference type="ARBA" id="ARBA00023136"/>
    </source>
</evidence>
<evidence type="ECO:0000256" key="5">
    <source>
        <dbReference type="ARBA" id="ARBA00022989"/>
    </source>
</evidence>
<dbReference type="FunFam" id="2.60.40.10:FF:002665">
    <property type="entry name" value="Immunoglobulin superfamily, member 8"/>
    <property type="match status" value="1"/>
</dbReference>
<dbReference type="FunFam" id="2.60.40.10:FF:000191">
    <property type="entry name" value="Immunoglobulin superfamily member 3"/>
    <property type="match status" value="1"/>
</dbReference>
<evidence type="ECO:0000259" key="10">
    <source>
        <dbReference type="PROSITE" id="PS50835"/>
    </source>
</evidence>
<dbReference type="SMART" id="SM00406">
    <property type="entry name" value="IGv"/>
    <property type="match status" value="3"/>
</dbReference>
<dbReference type="Ensembl" id="ENSTNIT00000002039.1">
    <property type="protein sequence ID" value="ENSTNIP00000000274.1"/>
    <property type="gene ID" value="ENSTNIG00000000076.1"/>
</dbReference>
<feature type="domain" description="Ig-like" evidence="10">
    <location>
        <begin position="140"/>
        <end position="277"/>
    </location>
</feature>
<dbReference type="PROSITE" id="PS50835">
    <property type="entry name" value="IG_LIKE"/>
    <property type="match status" value="4"/>
</dbReference>
<evidence type="ECO:0000256" key="3">
    <source>
        <dbReference type="ARBA" id="ARBA00022729"/>
    </source>
</evidence>
<evidence type="ECO:0000256" key="2">
    <source>
        <dbReference type="ARBA" id="ARBA00022692"/>
    </source>
</evidence>
<feature type="domain" description="Ig-like" evidence="10">
    <location>
        <begin position="445"/>
        <end position="574"/>
    </location>
</feature>
<dbReference type="InterPro" id="IPR003598">
    <property type="entry name" value="Ig_sub2"/>
</dbReference>
<feature type="transmembrane region" description="Helical" evidence="9">
    <location>
        <begin position="585"/>
        <end position="611"/>
    </location>
</feature>
<feature type="domain" description="Ig-like" evidence="10">
    <location>
        <begin position="14"/>
        <end position="136"/>
    </location>
</feature>
<keyword evidence="12" id="KW-1185">Reference proteome</keyword>
<dbReference type="SUPFAM" id="SSF48726">
    <property type="entry name" value="Immunoglobulin"/>
    <property type="match status" value="4"/>
</dbReference>
<dbReference type="InterPro" id="IPR051102">
    <property type="entry name" value="IgSF_V-set/TM_domain"/>
</dbReference>
<evidence type="ECO:0000256" key="8">
    <source>
        <dbReference type="ARBA" id="ARBA00023319"/>
    </source>
</evidence>
<protein>
    <submittedName>
        <fullName evidence="11">Immunoglobulin superfamily, member 8</fullName>
    </submittedName>
</protein>
<dbReference type="FunCoup" id="H3BWB2">
    <property type="interactions" value="636"/>
</dbReference>
<evidence type="ECO:0000256" key="7">
    <source>
        <dbReference type="ARBA" id="ARBA00023157"/>
    </source>
</evidence>
<keyword evidence="2 9" id="KW-0812">Transmembrane</keyword>
<dbReference type="AlphaFoldDB" id="H3BWB2"/>
<reference evidence="12" key="1">
    <citation type="journal article" date="2004" name="Nature">
        <title>Genome duplication in the teleost fish Tetraodon nigroviridis reveals the early vertebrate proto-karyotype.</title>
        <authorList>
            <person name="Jaillon O."/>
            <person name="Aury J.-M."/>
            <person name="Brunet F."/>
            <person name="Petit J.-L."/>
            <person name="Stange-Thomann N."/>
            <person name="Mauceli E."/>
            <person name="Bouneau L."/>
            <person name="Fischer C."/>
            <person name="Ozouf-Costaz C."/>
            <person name="Bernot A."/>
            <person name="Nicaud S."/>
            <person name="Jaffe D."/>
            <person name="Fisher S."/>
            <person name="Lutfalla G."/>
            <person name="Dossat C."/>
            <person name="Segurens B."/>
            <person name="Dasilva C."/>
            <person name="Salanoubat M."/>
            <person name="Levy M."/>
            <person name="Boudet N."/>
            <person name="Castellano S."/>
            <person name="Anthouard V."/>
            <person name="Jubin C."/>
            <person name="Castelli V."/>
            <person name="Katinka M."/>
            <person name="Vacherie B."/>
            <person name="Biemont C."/>
            <person name="Skalli Z."/>
            <person name="Cattolico L."/>
            <person name="Poulain J."/>
            <person name="De Berardinis V."/>
            <person name="Cruaud C."/>
            <person name="Duprat S."/>
            <person name="Brottier P."/>
            <person name="Coutanceau J.-P."/>
            <person name="Gouzy J."/>
            <person name="Parra G."/>
            <person name="Lardier G."/>
            <person name="Chapple C."/>
            <person name="McKernan K.J."/>
            <person name="McEwan P."/>
            <person name="Bosak S."/>
            <person name="Kellis M."/>
            <person name="Volff J.-N."/>
            <person name="Guigo R."/>
            <person name="Zody M.C."/>
            <person name="Mesirov J."/>
            <person name="Lindblad-Toh K."/>
            <person name="Birren B."/>
            <person name="Nusbaum C."/>
            <person name="Kahn D."/>
            <person name="Robinson-Rechavi M."/>
            <person name="Laudet V."/>
            <person name="Schachter V."/>
            <person name="Quetier F."/>
            <person name="Saurin W."/>
            <person name="Scarpelli C."/>
            <person name="Wincker P."/>
            <person name="Lander E.S."/>
            <person name="Weissenbach J."/>
            <person name="Roest Crollius H."/>
        </authorList>
    </citation>
    <scope>NUCLEOTIDE SEQUENCE [LARGE SCALE GENOMIC DNA]</scope>
</reference>